<dbReference type="PANTHER" id="PTHR43539:SF42">
    <property type="entry name" value="OS01G0273800 PROTEIN"/>
    <property type="match status" value="1"/>
</dbReference>
<evidence type="ECO:0000256" key="6">
    <source>
        <dbReference type="ARBA" id="ARBA00023002"/>
    </source>
</evidence>
<keyword evidence="8" id="KW-1185">Reference proteome</keyword>
<evidence type="ECO:0000256" key="2">
    <source>
        <dbReference type="ARBA" id="ARBA00009183"/>
    </source>
</evidence>
<sequence>MEIALDLANDGAKTSITVQSPVHFLSRRMVYLALVLLRYLSFSKVDYLMVLLSKLVYGDLTQVRDTQAKRGPFLYEDQLQQVSDH</sequence>
<keyword evidence="5" id="KW-0521">NADP</keyword>
<dbReference type="GO" id="GO:0103075">
    <property type="term" value="F:indole-3-pyruvate monooxygenase activity"/>
    <property type="evidence" value="ECO:0007669"/>
    <property type="project" value="UniProtKB-EC"/>
</dbReference>
<dbReference type="AlphaFoldDB" id="A0A2P6PTX6"/>
<organism evidence="7 8">
    <name type="scientific">Rosa chinensis</name>
    <name type="common">China rose</name>
    <dbReference type="NCBI Taxonomy" id="74649"/>
    <lineage>
        <taxon>Eukaryota</taxon>
        <taxon>Viridiplantae</taxon>
        <taxon>Streptophyta</taxon>
        <taxon>Embryophyta</taxon>
        <taxon>Tracheophyta</taxon>
        <taxon>Spermatophyta</taxon>
        <taxon>Magnoliopsida</taxon>
        <taxon>eudicotyledons</taxon>
        <taxon>Gunneridae</taxon>
        <taxon>Pentapetalae</taxon>
        <taxon>rosids</taxon>
        <taxon>fabids</taxon>
        <taxon>Rosales</taxon>
        <taxon>Rosaceae</taxon>
        <taxon>Rosoideae</taxon>
        <taxon>Rosoideae incertae sedis</taxon>
        <taxon>Rosa</taxon>
    </lineage>
</organism>
<dbReference type="Gramene" id="PRQ25381">
    <property type="protein sequence ID" value="PRQ25381"/>
    <property type="gene ID" value="RchiOBHm_Chr6g0283091"/>
</dbReference>
<evidence type="ECO:0000313" key="8">
    <source>
        <dbReference type="Proteomes" id="UP000238479"/>
    </source>
</evidence>
<dbReference type="EMBL" id="PDCK01000044">
    <property type="protein sequence ID" value="PRQ25381.1"/>
    <property type="molecule type" value="Genomic_DNA"/>
</dbReference>
<comment type="caution">
    <text evidence="7">The sequence shown here is derived from an EMBL/GenBank/DDBJ whole genome shotgun (WGS) entry which is preliminary data.</text>
</comment>
<dbReference type="GO" id="GO:0050660">
    <property type="term" value="F:flavin adenine dinucleotide binding"/>
    <property type="evidence" value="ECO:0007669"/>
    <property type="project" value="TreeGrafter"/>
</dbReference>
<dbReference type="Proteomes" id="UP000238479">
    <property type="component" value="Chromosome 6"/>
</dbReference>
<evidence type="ECO:0000313" key="7">
    <source>
        <dbReference type="EMBL" id="PRQ25381.1"/>
    </source>
</evidence>
<keyword evidence="3" id="KW-0285">Flavoprotein</keyword>
<evidence type="ECO:0000256" key="4">
    <source>
        <dbReference type="ARBA" id="ARBA00022827"/>
    </source>
</evidence>
<proteinExistence type="inferred from homology"/>
<protein>
    <submittedName>
        <fullName evidence="7">Putative indole-3-pyruvate monooxygenase</fullName>
        <ecNumber evidence="7">1.14.13.168</ecNumber>
    </submittedName>
</protein>
<comment type="cofactor">
    <cofactor evidence="1">
        <name>FAD</name>
        <dbReference type="ChEBI" id="CHEBI:57692"/>
    </cofactor>
</comment>
<keyword evidence="6 7" id="KW-0560">Oxidoreductase</keyword>
<gene>
    <name evidence="7" type="ORF">RchiOBHm_Chr6g0283091</name>
</gene>
<evidence type="ECO:0000256" key="3">
    <source>
        <dbReference type="ARBA" id="ARBA00022630"/>
    </source>
</evidence>
<dbReference type="STRING" id="74649.A0A2P6PTX6"/>
<keyword evidence="7" id="KW-0503">Monooxygenase</keyword>
<reference evidence="7 8" key="1">
    <citation type="journal article" date="2018" name="Nat. Genet.">
        <title>The Rosa genome provides new insights in the design of modern roses.</title>
        <authorList>
            <person name="Bendahmane M."/>
        </authorList>
    </citation>
    <scope>NUCLEOTIDE SEQUENCE [LARGE SCALE GENOMIC DNA]</scope>
    <source>
        <strain evidence="8">cv. Old Blush</strain>
    </source>
</reference>
<name>A0A2P6PTX6_ROSCH</name>
<dbReference type="InterPro" id="IPR050982">
    <property type="entry name" value="Auxin_biosynth/cation_transpt"/>
</dbReference>
<evidence type="ECO:0000256" key="1">
    <source>
        <dbReference type="ARBA" id="ARBA00001974"/>
    </source>
</evidence>
<dbReference type="EC" id="1.14.13.168" evidence="7"/>
<keyword evidence="4" id="KW-0274">FAD</keyword>
<accession>A0A2P6PTX6</accession>
<dbReference type="PANTHER" id="PTHR43539">
    <property type="entry name" value="FLAVIN-BINDING MONOOXYGENASE-LIKE PROTEIN (AFU_ORTHOLOGUE AFUA_4G09220)"/>
    <property type="match status" value="1"/>
</dbReference>
<keyword evidence="7" id="KW-0670">Pyruvate</keyword>
<evidence type="ECO:0000256" key="5">
    <source>
        <dbReference type="ARBA" id="ARBA00022857"/>
    </source>
</evidence>
<comment type="similarity">
    <text evidence="2">Belongs to the FMO family.</text>
</comment>